<proteinExistence type="predicted"/>
<dbReference type="InterPro" id="IPR018673">
    <property type="entry name" value="DUF2141"/>
</dbReference>
<evidence type="ECO:0000313" key="2">
    <source>
        <dbReference type="EMBL" id="NSL54963.1"/>
    </source>
</evidence>
<evidence type="ECO:0000256" key="1">
    <source>
        <dbReference type="SAM" id="SignalP"/>
    </source>
</evidence>
<feature type="signal peptide" evidence="1">
    <location>
        <begin position="1"/>
        <end position="18"/>
    </location>
</feature>
<dbReference type="EMBL" id="JABCSC020000002">
    <property type="protein sequence ID" value="NSL54963.1"/>
    <property type="molecule type" value="Genomic_DNA"/>
</dbReference>
<reference evidence="2 3" key="1">
    <citation type="submission" date="2020-06" db="EMBL/GenBank/DDBJ databases">
        <title>Draft genome of Uliginosibacterium sp. IMCC34675.</title>
        <authorList>
            <person name="Song J."/>
        </authorList>
    </citation>
    <scope>NUCLEOTIDE SEQUENCE [LARGE SCALE GENOMIC DNA]</scope>
    <source>
        <strain evidence="2 3">IMCC34675</strain>
    </source>
</reference>
<comment type="caution">
    <text evidence="2">The sequence shown here is derived from an EMBL/GenBank/DDBJ whole genome shotgun (WGS) entry which is preliminary data.</text>
</comment>
<sequence length="142" mass="15322">MNRLFSVFFLFCALTVQAQTPASGSLEVEVAGVRNASGSLRASLYRPQDAFRKEAQAFRVLVVPAQSGKALLRFEDVPPGSYALMAYHDENASGKLDLRLGMFPLEGYGLSNNPAVFGPPAFADSAFDLPATGSRISVQLKY</sequence>
<accession>A0ABX2IEH5</accession>
<dbReference type="RefSeq" id="WP_170021456.1">
    <property type="nucleotide sequence ID" value="NZ_JABCSC020000002.1"/>
</dbReference>
<dbReference type="Pfam" id="PF09912">
    <property type="entry name" value="DUF2141"/>
    <property type="match status" value="1"/>
</dbReference>
<keyword evidence="1" id="KW-0732">Signal</keyword>
<dbReference type="Proteomes" id="UP000778523">
    <property type="component" value="Unassembled WGS sequence"/>
</dbReference>
<name>A0ABX2IEH5_9RHOO</name>
<gene>
    <name evidence="2" type="ORF">HJ583_008000</name>
</gene>
<organism evidence="2 3">
    <name type="scientific">Uliginosibacterium aquaticum</name>
    <dbReference type="NCBI Taxonomy" id="2731212"/>
    <lineage>
        <taxon>Bacteria</taxon>
        <taxon>Pseudomonadati</taxon>
        <taxon>Pseudomonadota</taxon>
        <taxon>Betaproteobacteria</taxon>
        <taxon>Rhodocyclales</taxon>
        <taxon>Zoogloeaceae</taxon>
        <taxon>Uliginosibacterium</taxon>
    </lineage>
</organism>
<evidence type="ECO:0000313" key="3">
    <source>
        <dbReference type="Proteomes" id="UP000778523"/>
    </source>
</evidence>
<feature type="chain" id="PRO_5045107205" evidence="1">
    <location>
        <begin position="19"/>
        <end position="142"/>
    </location>
</feature>
<protein>
    <submittedName>
        <fullName evidence="2">DUF2141 domain-containing protein</fullName>
    </submittedName>
</protein>
<keyword evidence="3" id="KW-1185">Reference proteome</keyword>